<keyword evidence="6 7" id="KW-0472">Membrane</keyword>
<evidence type="ECO:0000256" key="1">
    <source>
        <dbReference type="ARBA" id="ARBA00004651"/>
    </source>
</evidence>
<evidence type="ECO:0000256" key="3">
    <source>
        <dbReference type="ARBA" id="ARBA00022475"/>
    </source>
</evidence>
<evidence type="ECO:0000313" key="10">
    <source>
        <dbReference type="Proteomes" id="UP001139682"/>
    </source>
</evidence>
<dbReference type="GO" id="GO:0009246">
    <property type="term" value="P:enterobacterial common antigen biosynthetic process"/>
    <property type="evidence" value="ECO:0007669"/>
    <property type="project" value="TreeGrafter"/>
</dbReference>
<evidence type="ECO:0000256" key="7">
    <source>
        <dbReference type="SAM" id="Phobius"/>
    </source>
</evidence>
<dbReference type="RefSeq" id="WP_243607864.1">
    <property type="nucleotide sequence ID" value="NZ_JALGRD010000016.1"/>
</dbReference>
<dbReference type="Proteomes" id="UP001139682">
    <property type="component" value="Unassembled WGS sequence"/>
</dbReference>
<comment type="subcellular location">
    <subcellularLocation>
        <location evidence="1">Cell membrane</location>
        <topology evidence="1">Multi-pass membrane protein</topology>
    </subcellularLocation>
</comment>
<evidence type="ECO:0000256" key="6">
    <source>
        <dbReference type="ARBA" id="ARBA00023136"/>
    </source>
</evidence>
<dbReference type="Pfam" id="PF01757">
    <property type="entry name" value="Acyl_transf_3"/>
    <property type="match status" value="1"/>
</dbReference>
<feature type="transmembrane region" description="Helical" evidence="7">
    <location>
        <begin position="148"/>
        <end position="163"/>
    </location>
</feature>
<evidence type="ECO:0000256" key="5">
    <source>
        <dbReference type="ARBA" id="ARBA00022989"/>
    </source>
</evidence>
<keyword evidence="10" id="KW-1185">Reference proteome</keyword>
<dbReference type="PANTHER" id="PTHR40074:SF2">
    <property type="entry name" value="O-ACETYLTRANSFERASE WECH"/>
    <property type="match status" value="1"/>
</dbReference>
<feature type="transmembrane region" description="Helical" evidence="7">
    <location>
        <begin position="84"/>
        <end position="105"/>
    </location>
</feature>
<feature type="transmembrane region" description="Helical" evidence="7">
    <location>
        <begin position="230"/>
        <end position="251"/>
    </location>
</feature>
<name>A0A9X2AU64_9GAMM</name>
<feature type="transmembrane region" description="Helical" evidence="7">
    <location>
        <begin position="7"/>
        <end position="25"/>
    </location>
</feature>
<feature type="domain" description="Acyltransferase 3" evidence="8">
    <location>
        <begin position="5"/>
        <end position="310"/>
    </location>
</feature>
<keyword evidence="3" id="KW-1003">Cell membrane</keyword>
<dbReference type="AlphaFoldDB" id="A0A9X2AU64"/>
<proteinExistence type="inferred from homology"/>
<organism evidence="9 10">
    <name type="scientific">Stutzerimonas marianensis</name>
    <dbReference type="NCBI Taxonomy" id="2929513"/>
    <lineage>
        <taxon>Bacteria</taxon>
        <taxon>Pseudomonadati</taxon>
        <taxon>Pseudomonadota</taxon>
        <taxon>Gammaproteobacteria</taxon>
        <taxon>Pseudomonadales</taxon>
        <taxon>Pseudomonadaceae</taxon>
        <taxon>Stutzerimonas</taxon>
    </lineage>
</organism>
<feature type="transmembrane region" description="Helical" evidence="7">
    <location>
        <begin position="125"/>
        <end position="143"/>
    </location>
</feature>
<evidence type="ECO:0000259" key="8">
    <source>
        <dbReference type="Pfam" id="PF01757"/>
    </source>
</evidence>
<protein>
    <submittedName>
        <fullName evidence="9">Acyltransferase</fullName>
    </submittedName>
</protein>
<reference evidence="9" key="1">
    <citation type="submission" date="2022-03" db="EMBL/GenBank/DDBJ databases">
        <title>Pseudomonas marianensis sp. nov., a marine bacterium isolated from deep-sea sediments of the Mariana Trench.</title>
        <authorList>
            <person name="Wei Y."/>
        </authorList>
    </citation>
    <scope>NUCLEOTIDE SEQUENCE</scope>
    <source>
        <strain evidence="9">PS1</strain>
    </source>
</reference>
<gene>
    <name evidence="9" type="ORF">MST27_21165</name>
</gene>
<feature type="transmembrane region" description="Helical" evidence="7">
    <location>
        <begin position="45"/>
        <end position="64"/>
    </location>
</feature>
<dbReference type="GO" id="GO:0005886">
    <property type="term" value="C:plasma membrane"/>
    <property type="evidence" value="ECO:0007669"/>
    <property type="project" value="UniProtKB-SubCell"/>
</dbReference>
<evidence type="ECO:0000256" key="4">
    <source>
        <dbReference type="ARBA" id="ARBA00022692"/>
    </source>
</evidence>
<keyword evidence="9" id="KW-0808">Transferase</keyword>
<feature type="transmembrane region" description="Helical" evidence="7">
    <location>
        <begin position="201"/>
        <end position="218"/>
    </location>
</feature>
<dbReference type="InterPro" id="IPR002656">
    <property type="entry name" value="Acyl_transf_3_dom"/>
</dbReference>
<evidence type="ECO:0000313" key="9">
    <source>
        <dbReference type="EMBL" id="MCJ0975874.1"/>
    </source>
</evidence>
<comment type="caution">
    <text evidence="9">The sequence shown here is derived from an EMBL/GenBank/DDBJ whole genome shotgun (WGS) entry which is preliminary data.</text>
</comment>
<feature type="transmembrane region" description="Helical" evidence="7">
    <location>
        <begin position="296"/>
        <end position="315"/>
    </location>
</feature>
<keyword evidence="5 7" id="KW-1133">Transmembrane helix</keyword>
<keyword evidence="4 7" id="KW-0812">Transmembrane</keyword>
<feature type="transmembrane region" description="Helical" evidence="7">
    <location>
        <begin position="169"/>
        <end position="189"/>
    </location>
</feature>
<dbReference type="PANTHER" id="PTHR40074">
    <property type="entry name" value="O-ACETYLTRANSFERASE WECH"/>
    <property type="match status" value="1"/>
</dbReference>
<sequence>MQERNAWVDYAKAIGIILVVYGHVARGVFNAGLPMDETRYVLVDSIIYSFHMPLFFFLSGLFFYDSLMKRGTTGLIVNKVDTVAYPFIVWSLLQGFIEVVLSNYTNGDVTVTEVLSLLWSPRAQFWFLYALFFIFVVCAFIYAKVGRGMFLPILLGFGVLYVFKQDLTFGTISSFVLGNAVFFTLGVAFNEIKGYFLARHVRLTWLFGALFVIGQYLFHVTFGLNWTVGGLPVLALATVSIMFMVALSMWLGRVRIEWLLFIGASSMTIYLVHILAGSGLRVVLASFLGVDNIPLHLVLGTLVGIAAPLVVQAIIKRYDLSFLLTPPKPLSATRLHVRRAVPQG</sequence>
<evidence type="ECO:0000256" key="2">
    <source>
        <dbReference type="ARBA" id="ARBA00007400"/>
    </source>
</evidence>
<dbReference type="EMBL" id="JALGRD010000016">
    <property type="protein sequence ID" value="MCJ0975874.1"/>
    <property type="molecule type" value="Genomic_DNA"/>
</dbReference>
<feature type="transmembrane region" description="Helical" evidence="7">
    <location>
        <begin position="258"/>
        <end position="276"/>
    </location>
</feature>
<accession>A0A9X2AU64</accession>
<dbReference type="GO" id="GO:0016413">
    <property type="term" value="F:O-acetyltransferase activity"/>
    <property type="evidence" value="ECO:0007669"/>
    <property type="project" value="TreeGrafter"/>
</dbReference>
<keyword evidence="9" id="KW-0012">Acyltransferase</keyword>
<comment type="similarity">
    <text evidence="2">Belongs to the acyltransferase 3 family.</text>
</comment>